<gene>
    <name evidence="3" type="ORF">STAS_33366</name>
</gene>
<dbReference type="GO" id="GO:0005737">
    <property type="term" value="C:cytoplasm"/>
    <property type="evidence" value="ECO:0007669"/>
    <property type="project" value="TreeGrafter"/>
</dbReference>
<dbReference type="InterPro" id="IPR033421">
    <property type="entry name" value="Rit1_DUSP-like"/>
</dbReference>
<keyword evidence="3" id="KW-0808">Transferase</keyword>
<dbReference type="InterPro" id="IPR029021">
    <property type="entry name" value="Prot-tyrosine_phosphatase-like"/>
</dbReference>
<evidence type="ECO:0000259" key="2">
    <source>
        <dbReference type="Pfam" id="PF17184"/>
    </source>
</evidence>
<dbReference type="Pfam" id="PF17184">
    <property type="entry name" value="Rit1_C"/>
    <property type="match status" value="1"/>
</dbReference>
<reference evidence="4" key="1">
    <citation type="journal article" date="2019" name="Curr. Biol.">
        <title>Genome Sequence of Striga asiatica Provides Insight into the Evolution of Plant Parasitism.</title>
        <authorList>
            <person name="Yoshida S."/>
            <person name="Kim S."/>
            <person name="Wafula E.K."/>
            <person name="Tanskanen J."/>
            <person name="Kim Y.M."/>
            <person name="Honaas L."/>
            <person name="Yang Z."/>
            <person name="Spallek T."/>
            <person name="Conn C.E."/>
            <person name="Ichihashi Y."/>
            <person name="Cheong K."/>
            <person name="Cui S."/>
            <person name="Der J.P."/>
            <person name="Gundlach H."/>
            <person name="Jiao Y."/>
            <person name="Hori C."/>
            <person name="Ishida J.K."/>
            <person name="Kasahara H."/>
            <person name="Kiba T."/>
            <person name="Kim M.S."/>
            <person name="Koo N."/>
            <person name="Laohavisit A."/>
            <person name="Lee Y.H."/>
            <person name="Lumba S."/>
            <person name="McCourt P."/>
            <person name="Mortimer J.C."/>
            <person name="Mutuku J.M."/>
            <person name="Nomura T."/>
            <person name="Sasaki-Sekimoto Y."/>
            <person name="Seto Y."/>
            <person name="Wang Y."/>
            <person name="Wakatake T."/>
            <person name="Sakakibara H."/>
            <person name="Demura T."/>
            <person name="Yamaguchi S."/>
            <person name="Yoneyama K."/>
            <person name="Manabe R.I."/>
            <person name="Nelson D.C."/>
            <person name="Schulman A.H."/>
            <person name="Timko M.P."/>
            <person name="dePamphilis C.W."/>
            <person name="Choi D."/>
            <person name="Shirasu K."/>
        </authorList>
    </citation>
    <scope>NUCLEOTIDE SEQUENCE [LARGE SCALE GENOMIC DNA]</scope>
    <source>
        <strain evidence="4">cv. UVA1</strain>
    </source>
</reference>
<evidence type="ECO:0000259" key="1">
    <source>
        <dbReference type="Pfam" id="PF04179"/>
    </source>
</evidence>
<dbReference type="Gene3D" id="3.90.190.10">
    <property type="entry name" value="Protein tyrosine phosphatase superfamily"/>
    <property type="match status" value="1"/>
</dbReference>
<name>A0A5A7RF17_STRAF</name>
<proteinExistence type="predicted"/>
<dbReference type="PANTHER" id="PTHR31811:SF0">
    <property type="entry name" value="TRNA A64-2'-O-RIBOSYLPHOSPHATE TRANSFERASE"/>
    <property type="match status" value="1"/>
</dbReference>
<dbReference type="Proteomes" id="UP000325081">
    <property type="component" value="Unassembled WGS sequence"/>
</dbReference>
<dbReference type="PANTHER" id="PTHR31811">
    <property type="entry name" value="TRNA A64-2'-O-RIBOSYLPHOSPHATE TRANSFERASE"/>
    <property type="match status" value="1"/>
</dbReference>
<dbReference type="GO" id="GO:0019988">
    <property type="term" value="P:charged-tRNA amino acid modification"/>
    <property type="evidence" value="ECO:0007669"/>
    <property type="project" value="InterPro"/>
</dbReference>
<sequence>MEWLCVMDFCHWPPADMGVYIAEFWSAYSAMFEFNLALLWDLVSRQQGGCMIVDSTRKGKRFPDSMSKTIPIWTCVLNRAIYGYRARVDCNYSSDIESATSNAHDSREQFSSDWDCSLHLPLWVSESEKAMIEKRLEGWTKELEASGADIASLAISLRKPLRPLWISQRTVIWLNEVPEYDSWDFTPIILVSASSSDGTFQNRTTSEFSWNYIAGAGDDEESWARGLAPHLFWKHAYDIISSGPDLCNQKIANIVEKDRVSRARRGENAPQVSVKPSKILGNTSSFQFGDPLVFDDEFVAEGEKKSGDCCMYFLGSTGIAVGKSRLVNSFYTAIETPPAFCILNCDRELLPVSLEDLEMYMHLPIVDSKIDRFSLLRNLPSAINFAKSQLQKRKTLLICCSNGEDISICVSLAILTSLYDEAGHFDEGRSFNETRITKMELRRRLVFICKYVVSARPSRGNIKQVFACLSGGCNPSA</sequence>
<feature type="domain" description="Rit1 N-terminal" evidence="2">
    <location>
        <begin position="35"/>
        <end position="256"/>
    </location>
</feature>
<evidence type="ECO:0000313" key="4">
    <source>
        <dbReference type="Proteomes" id="UP000325081"/>
    </source>
</evidence>
<protein>
    <submittedName>
        <fullName evidence="3">Initiator tRNA phosphoribosyl transferase family protein</fullName>
    </submittedName>
</protein>
<feature type="domain" description="Rit1 DUSP-like" evidence="1">
    <location>
        <begin position="360"/>
        <end position="469"/>
    </location>
</feature>
<dbReference type="EMBL" id="BKCP01012104">
    <property type="protein sequence ID" value="GER55681.1"/>
    <property type="molecule type" value="Genomic_DNA"/>
</dbReference>
<dbReference type="OrthoDB" id="45256at2759"/>
<keyword evidence="4" id="KW-1185">Reference proteome</keyword>
<accession>A0A5A7RF17</accession>
<dbReference type="InterPro" id="IPR033449">
    <property type="entry name" value="Rit1_N"/>
</dbReference>
<comment type="caution">
    <text evidence="3">The sequence shown here is derived from an EMBL/GenBank/DDBJ whole genome shotgun (WGS) entry which is preliminary data.</text>
</comment>
<dbReference type="InterPro" id="IPR007306">
    <property type="entry name" value="Rit1"/>
</dbReference>
<dbReference type="GO" id="GO:0043399">
    <property type="term" value="F:tRNA adenosine(64)-2'-O-ribosylphosphate transferase activity"/>
    <property type="evidence" value="ECO:0007669"/>
    <property type="project" value="InterPro"/>
</dbReference>
<dbReference type="AlphaFoldDB" id="A0A5A7RF17"/>
<organism evidence="3 4">
    <name type="scientific">Striga asiatica</name>
    <name type="common">Asiatic witchweed</name>
    <name type="synonym">Buchnera asiatica</name>
    <dbReference type="NCBI Taxonomy" id="4170"/>
    <lineage>
        <taxon>Eukaryota</taxon>
        <taxon>Viridiplantae</taxon>
        <taxon>Streptophyta</taxon>
        <taxon>Embryophyta</taxon>
        <taxon>Tracheophyta</taxon>
        <taxon>Spermatophyta</taxon>
        <taxon>Magnoliopsida</taxon>
        <taxon>eudicotyledons</taxon>
        <taxon>Gunneridae</taxon>
        <taxon>Pentapetalae</taxon>
        <taxon>asterids</taxon>
        <taxon>lamiids</taxon>
        <taxon>Lamiales</taxon>
        <taxon>Orobanchaceae</taxon>
        <taxon>Buchnereae</taxon>
        <taxon>Striga</taxon>
    </lineage>
</organism>
<evidence type="ECO:0000313" key="3">
    <source>
        <dbReference type="EMBL" id="GER55681.1"/>
    </source>
</evidence>
<dbReference type="Pfam" id="PF04179">
    <property type="entry name" value="Init_tRNA_PT"/>
    <property type="match status" value="1"/>
</dbReference>